<dbReference type="CDD" id="cd00093">
    <property type="entry name" value="HTH_XRE"/>
    <property type="match status" value="1"/>
</dbReference>
<dbReference type="Gene3D" id="1.10.260.40">
    <property type="entry name" value="lambda repressor-like DNA-binding domains"/>
    <property type="match status" value="1"/>
</dbReference>
<dbReference type="AlphaFoldDB" id="A0A2A7AWK2"/>
<dbReference type="GO" id="GO:0003677">
    <property type="term" value="F:DNA binding"/>
    <property type="evidence" value="ECO:0007669"/>
    <property type="project" value="InterPro"/>
</dbReference>
<evidence type="ECO:0000259" key="1">
    <source>
        <dbReference type="PROSITE" id="PS50943"/>
    </source>
</evidence>
<reference evidence="2 3" key="1">
    <citation type="journal article" date="2017" name="Front. Microbiol.">
        <title>New Insights into the Diversity of the Genus Faecalibacterium.</title>
        <authorList>
            <person name="Benevides L."/>
            <person name="Burman S."/>
            <person name="Martin R."/>
            <person name="Robert V."/>
            <person name="Thomas M."/>
            <person name="Miquel S."/>
            <person name="Chain F."/>
            <person name="Sokol H."/>
            <person name="Bermudez-Humaran L.G."/>
            <person name="Morrison M."/>
            <person name="Langella P."/>
            <person name="Azevedo V.A."/>
            <person name="Chatel J.M."/>
            <person name="Soares S."/>
        </authorList>
    </citation>
    <scope>NUCLEOTIDE SEQUENCE [LARGE SCALE GENOMIC DNA]</scope>
    <source>
        <strain evidence="2 3">CNCM I 4644</strain>
    </source>
</reference>
<dbReference type="EMBL" id="NMTZ01000026">
    <property type="protein sequence ID" value="PDX83545.1"/>
    <property type="molecule type" value="Genomic_DNA"/>
</dbReference>
<dbReference type="InterPro" id="IPR010982">
    <property type="entry name" value="Lambda_DNA-bd_dom_sf"/>
</dbReference>
<dbReference type="RefSeq" id="WP_097780067.1">
    <property type="nucleotide sequence ID" value="NZ_NMTZ01000026.1"/>
</dbReference>
<dbReference type="SMART" id="SM00530">
    <property type="entry name" value="HTH_XRE"/>
    <property type="match status" value="1"/>
</dbReference>
<organism evidence="2 3">
    <name type="scientific">Faecalibacterium prausnitzii</name>
    <dbReference type="NCBI Taxonomy" id="853"/>
    <lineage>
        <taxon>Bacteria</taxon>
        <taxon>Bacillati</taxon>
        <taxon>Bacillota</taxon>
        <taxon>Clostridia</taxon>
        <taxon>Eubacteriales</taxon>
        <taxon>Oscillospiraceae</taxon>
        <taxon>Faecalibacterium</taxon>
    </lineage>
</organism>
<name>A0A2A7AWK2_9FIRM</name>
<gene>
    <name evidence="2" type="ORF">CGS59_11765</name>
</gene>
<dbReference type="SUPFAM" id="SSF47413">
    <property type="entry name" value="lambda repressor-like DNA-binding domains"/>
    <property type="match status" value="1"/>
</dbReference>
<proteinExistence type="predicted"/>
<evidence type="ECO:0000313" key="2">
    <source>
        <dbReference type="EMBL" id="PDX83545.1"/>
    </source>
</evidence>
<dbReference type="Pfam" id="PF01381">
    <property type="entry name" value="HTH_3"/>
    <property type="match status" value="1"/>
</dbReference>
<dbReference type="InterPro" id="IPR001387">
    <property type="entry name" value="Cro/C1-type_HTH"/>
</dbReference>
<comment type="caution">
    <text evidence="2">The sequence shown here is derived from an EMBL/GenBank/DDBJ whole genome shotgun (WGS) entry which is preliminary data.</text>
</comment>
<sequence>MTIGERIKVLRKEKNLSMEDFGAVIGMGKSAVSRIENGVNGTTDQTIRSICREFGVSEHWLRTGEGEMFEQTRETVLDRLAAEYSLDKEQVSVIENFLDLSPQERTLFLTQMRKVFGGPAAQPPRRVDVSDDVAAAVVNVQDEVARYNAEQADEAASGGKESSSTG</sequence>
<accession>A0A2A7AWK2</accession>
<feature type="domain" description="HTH cro/C1-type" evidence="1">
    <location>
        <begin position="7"/>
        <end position="61"/>
    </location>
</feature>
<protein>
    <recommendedName>
        <fullName evidence="1">HTH cro/C1-type domain-containing protein</fullName>
    </recommendedName>
</protein>
<dbReference type="PROSITE" id="PS50943">
    <property type="entry name" value="HTH_CROC1"/>
    <property type="match status" value="1"/>
</dbReference>
<dbReference type="Proteomes" id="UP000220480">
    <property type="component" value="Unassembled WGS sequence"/>
</dbReference>
<evidence type="ECO:0000313" key="3">
    <source>
        <dbReference type="Proteomes" id="UP000220480"/>
    </source>
</evidence>